<dbReference type="InterPro" id="IPR009057">
    <property type="entry name" value="Homeodomain-like_sf"/>
</dbReference>
<feature type="DNA-binding region" description="H-T-H motif" evidence="4">
    <location>
        <begin position="27"/>
        <end position="46"/>
    </location>
</feature>
<protein>
    <submittedName>
        <fullName evidence="6">TetR family transcriptional regulator</fullName>
    </submittedName>
</protein>
<evidence type="ECO:0000313" key="7">
    <source>
        <dbReference type="Proteomes" id="UP001317742"/>
    </source>
</evidence>
<dbReference type="SUPFAM" id="SSF46689">
    <property type="entry name" value="Homeodomain-like"/>
    <property type="match status" value="1"/>
</dbReference>
<evidence type="ECO:0000313" key="6">
    <source>
        <dbReference type="EMBL" id="BDQ37552.1"/>
    </source>
</evidence>
<feature type="domain" description="HTH tetR-type" evidence="5">
    <location>
        <begin position="4"/>
        <end position="64"/>
    </location>
</feature>
<dbReference type="Gene3D" id="1.10.357.10">
    <property type="entry name" value="Tetracycline Repressor, domain 2"/>
    <property type="match status" value="1"/>
</dbReference>
<dbReference type="PANTHER" id="PTHR30055">
    <property type="entry name" value="HTH-TYPE TRANSCRIPTIONAL REGULATOR RUTR"/>
    <property type="match status" value="1"/>
</dbReference>
<dbReference type="InterPro" id="IPR001647">
    <property type="entry name" value="HTH_TetR"/>
</dbReference>
<organism evidence="6 7">
    <name type="scientific">Pseudodesulfovibrio nedwellii</name>
    <dbReference type="NCBI Taxonomy" id="2973072"/>
    <lineage>
        <taxon>Bacteria</taxon>
        <taxon>Pseudomonadati</taxon>
        <taxon>Thermodesulfobacteriota</taxon>
        <taxon>Desulfovibrionia</taxon>
        <taxon>Desulfovibrionales</taxon>
        <taxon>Desulfovibrionaceae</taxon>
    </lineage>
</organism>
<evidence type="ECO:0000256" key="1">
    <source>
        <dbReference type="ARBA" id="ARBA00023015"/>
    </source>
</evidence>
<gene>
    <name evidence="6" type="ORF">SYK_19120</name>
</gene>
<sequence>MSKETTRNKILFAASDVFCEKGFDKTRVRDICAIADVNVAAVNYHFGDKQNLFYRVLALWMEEFVEKADLQKRMDTKTTPEEKFREYIYAELGSLCVYNDPEGLTLNRVRLILQELTAEDHKPEVFECHKELEQKVIYPVIKELISPCEDPEVIHNACIAATSMTTHYFLMAMDDPKFALQTIEDLDFSTDFLTTFALGGLKAIKEKCHV</sequence>
<dbReference type="Pfam" id="PF00440">
    <property type="entry name" value="TetR_N"/>
    <property type="match status" value="1"/>
</dbReference>
<keyword evidence="1" id="KW-0805">Transcription regulation</keyword>
<keyword evidence="2 4" id="KW-0238">DNA-binding</keyword>
<accession>A0ABM8B1G0</accession>
<keyword evidence="3" id="KW-0804">Transcription</keyword>
<dbReference type="InterPro" id="IPR050109">
    <property type="entry name" value="HTH-type_TetR-like_transc_reg"/>
</dbReference>
<evidence type="ECO:0000256" key="4">
    <source>
        <dbReference type="PROSITE-ProRule" id="PRU00335"/>
    </source>
</evidence>
<name>A0ABM8B1G0_9BACT</name>
<dbReference type="PANTHER" id="PTHR30055:SF234">
    <property type="entry name" value="HTH-TYPE TRANSCRIPTIONAL REGULATOR BETI"/>
    <property type="match status" value="1"/>
</dbReference>
<evidence type="ECO:0000259" key="5">
    <source>
        <dbReference type="PROSITE" id="PS50977"/>
    </source>
</evidence>
<dbReference type="PROSITE" id="PS50977">
    <property type="entry name" value="HTH_TETR_2"/>
    <property type="match status" value="1"/>
</dbReference>
<dbReference type="PRINTS" id="PR00455">
    <property type="entry name" value="HTHTETR"/>
</dbReference>
<proteinExistence type="predicted"/>
<evidence type="ECO:0000256" key="2">
    <source>
        <dbReference type="ARBA" id="ARBA00023125"/>
    </source>
</evidence>
<dbReference type="RefSeq" id="WP_281760070.1">
    <property type="nucleotide sequence ID" value="NZ_AP026709.1"/>
</dbReference>
<evidence type="ECO:0000256" key="3">
    <source>
        <dbReference type="ARBA" id="ARBA00023163"/>
    </source>
</evidence>
<dbReference type="Proteomes" id="UP001317742">
    <property type="component" value="Chromosome"/>
</dbReference>
<keyword evidence="7" id="KW-1185">Reference proteome</keyword>
<dbReference type="EMBL" id="AP026709">
    <property type="protein sequence ID" value="BDQ37552.1"/>
    <property type="molecule type" value="Genomic_DNA"/>
</dbReference>
<reference evidence="6 7" key="1">
    <citation type="submission" date="2022-08" db="EMBL/GenBank/DDBJ databases">
        <title>Genome Sequence of the sulphate-reducing bacterium, Pseudodesulfovibrio sp. SYK.</title>
        <authorList>
            <person name="Kondo R."/>
            <person name="Kataoka T."/>
        </authorList>
    </citation>
    <scope>NUCLEOTIDE SEQUENCE [LARGE SCALE GENOMIC DNA]</scope>
    <source>
        <strain evidence="6 7">SYK</strain>
    </source>
</reference>